<proteinExistence type="predicted"/>
<keyword evidence="2" id="KW-1185">Reference proteome</keyword>
<accession>A0A1I7WCW1</accession>
<dbReference type="AlphaFoldDB" id="A0A1I7WCW1"/>
<protein>
    <submittedName>
        <fullName evidence="3">Protein kinase domain-containing protein</fullName>
    </submittedName>
</protein>
<reference evidence="3" key="1">
    <citation type="submission" date="2016-11" db="UniProtKB">
        <authorList>
            <consortium name="WormBaseParasite"/>
        </authorList>
    </citation>
    <scope>IDENTIFICATION</scope>
</reference>
<dbReference type="Proteomes" id="UP000095283">
    <property type="component" value="Unplaced"/>
</dbReference>
<feature type="region of interest" description="Disordered" evidence="1">
    <location>
        <begin position="34"/>
        <end position="69"/>
    </location>
</feature>
<dbReference type="WBParaSite" id="Hba_02565">
    <property type="protein sequence ID" value="Hba_02565"/>
    <property type="gene ID" value="Hba_02565"/>
</dbReference>
<evidence type="ECO:0000313" key="3">
    <source>
        <dbReference type="WBParaSite" id="Hba_02565"/>
    </source>
</evidence>
<evidence type="ECO:0000313" key="2">
    <source>
        <dbReference type="Proteomes" id="UP000095283"/>
    </source>
</evidence>
<sequence length="69" mass="7756">MDLKLFGNKPVSNNYERDEVKWNVLEVGSYCRRESEGQRGRGPNVAGRDAVAERQVTVRETVATTRSGD</sequence>
<organism evidence="2 3">
    <name type="scientific">Heterorhabditis bacteriophora</name>
    <name type="common">Entomopathogenic nematode worm</name>
    <dbReference type="NCBI Taxonomy" id="37862"/>
    <lineage>
        <taxon>Eukaryota</taxon>
        <taxon>Metazoa</taxon>
        <taxon>Ecdysozoa</taxon>
        <taxon>Nematoda</taxon>
        <taxon>Chromadorea</taxon>
        <taxon>Rhabditida</taxon>
        <taxon>Rhabditina</taxon>
        <taxon>Rhabditomorpha</taxon>
        <taxon>Strongyloidea</taxon>
        <taxon>Heterorhabditidae</taxon>
        <taxon>Heterorhabditis</taxon>
    </lineage>
</organism>
<evidence type="ECO:0000256" key="1">
    <source>
        <dbReference type="SAM" id="MobiDB-lite"/>
    </source>
</evidence>
<name>A0A1I7WCW1_HETBA</name>